<evidence type="ECO:0000256" key="1">
    <source>
        <dbReference type="ARBA" id="ARBA00004239"/>
    </source>
</evidence>
<dbReference type="InterPro" id="IPR001424">
    <property type="entry name" value="SOD_Cu_Zn_dom"/>
</dbReference>
<dbReference type="Pfam" id="PF00080">
    <property type="entry name" value="Sod_Cu"/>
    <property type="match status" value="1"/>
</dbReference>
<evidence type="ECO:0000256" key="14">
    <source>
        <dbReference type="ARBA" id="ARBA00060347"/>
    </source>
</evidence>
<feature type="domain" description="Superoxide dismutase copper/zinc binding" evidence="17">
    <location>
        <begin position="79"/>
        <end position="211"/>
    </location>
</feature>
<name>A0A8T2KGQ5_9PIPI</name>
<comment type="cofactor">
    <cofactor evidence="15">
        <name>Cu cation</name>
        <dbReference type="ChEBI" id="CHEBI:23378"/>
    </cofactor>
    <text evidence="15">Binds 1 copper ion per subunit.</text>
</comment>
<comment type="caution">
    <text evidence="18">The sequence shown here is derived from an EMBL/GenBank/DDBJ whole genome shotgun (WGS) entry which is preliminary data.</text>
</comment>
<reference evidence="18" key="1">
    <citation type="thesis" date="2020" institute="ProQuest LLC" country="789 East Eisenhower Parkway, Ann Arbor, MI, USA">
        <title>Comparative Genomics and Chromosome Evolution.</title>
        <authorList>
            <person name="Mudd A.B."/>
        </authorList>
    </citation>
    <scope>NUCLEOTIDE SEQUENCE</scope>
    <source>
        <strain evidence="18">Female2</strain>
        <tissue evidence="18">Blood</tissue>
    </source>
</reference>
<comment type="similarity">
    <text evidence="3 15">Belongs to the Cu-Zn superoxide dismutase family.</text>
</comment>
<keyword evidence="8" id="KW-0049">Antioxidant</keyword>
<keyword evidence="10 15" id="KW-0186">Copper</keyword>
<dbReference type="GO" id="GO:0004784">
    <property type="term" value="F:superoxide dismutase activity"/>
    <property type="evidence" value="ECO:0007669"/>
    <property type="project" value="UniProtKB-EC"/>
</dbReference>
<evidence type="ECO:0000256" key="9">
    <source>
        <dbReference type="ARBA" id="ARBA00023002"/>
    </source>
</evidence>
<dbReference type="InterPro" id="IPR018152">
    <property type="entry name" value="SOD_Cu/Zn_BS"/>
</dbReference>
<evidence type="ECO:0000256" key="10">
    <source>
        <dbReference type="ARBA" id="ARBA00023008"/>
    </source>
</evidence>
<comment type="subcellular location">
    <subcellularLocation>
        <location evidence="2">Golgi apparatus</location>
        <location evidence="2">trans-Golgi network</location>
    </subcellularLocation>
    <subcellularLocation>
        <location evidence="1">Secreted</location>
        <location evidence="1">Extracellular space</location>
    </subcellularLocation>
</comment>
<proteinExistence type="inferred from homology"/>
<feature type="chain" id="PRO_5035823370" description="Superoxide dismutase [Cu-Zn]" evidence="16">
    <location>
        <begin position="22"/>
        <end position="241"/>
    </location>
</feature>
<dbReference type="SUPFAM" id="SSF49329">
    <property type="entry name" value="Cu,Zn superoxide dismutase-like"/>
    <property type="match status" value="1"/>
</dbReference>
<keyword evidence="7 15" id="KW-0862">Zinc</keyword>
<comment type="function">
    <text evidence="14">Protect the extracellular space from toxic effect of reactive oxygen intermediates by converting superoxide radicals into hydrogen peroxide and oxygen.</text>
</comment>
<dbReference type="FunFam" id="2.60.40.200:FF:000008">
    <property type="entry name" value="Superoxide dismutase [Cu-Zn]"/>
    <property type="match status" value="1"/>
</dbReference>
<dbReference type="Gene3D" id="2.60.40.200">
    <property type="entry name" value="Superoxide dismutase, copper/zinc binding domain"/>
    <property type="match status" value="1"/>
</dbReference>
<keyword evidence="5 15" id="KW-0479">Metal-binding</keyword>
<evidence type="ECO:0000256" key="3">
    <source>
        <dbReference type="ARBA" id="ARBA00010457"/>
    </source>
</evidence>
<keyword evidence="13" id="KW-0325">Glycoprotein</keyword>
<evidence type="ECO:0000256" key="16">
    <source>
        <dbReference type="SAM" id="SignalP"/>
    </source>
</evidence>
<dbReference type="PROSITE" id="PS00332">
    <property type="entry name" value="SOD_CU_ZN_2"/>
    <property type="match status" value="1"/>
</dbReference>
<dbReference type="PANTHER" id="PTHR10003">
    <property type="entry name" value="SUPEROXIDE DISMUTASE CU-ZN -RELATED"/>
    <property type="match status" value="1"/>
</dbReference>
<protein>
    <recommendedName>
        <fullName evidence="15">Superoxide dismutase [Cu-Zn]</fullName>
        <ecNumber evidence="15">1.15.1.1</ecNumber>
    </recommendedName>
</protein>
<evidence type="ECO:0000256" key="11">
    <source>
        <dbReference type="ARBA" id="ARBA00023034"/>
    </source>
</evidence>
<dbReference type="Proteomes" id="UP000812440">
    <property type="component" value="Chromosome 1"/>
</dbReference>
<evidence type="ECO:0000256" key="2">
    <source>
        <dbReference type="ARBA" id="ARBA00004601"/>
    </source>
</evidence>
<comment type="function">
    <text evidence="15">Destroys radicals which are normally produced within the cells and which are toxic to biological systems.</text>
</comment>
<gene>
    <name evidence="18" type="ORF">GDO86_000258</name>
</gene>
<dbReference type="InterPro" id="IPR036423">
    <property type="entry name" value="SOD-like_Cu/Zn_dom_sf"/>
</dbReference>
<evidence type="ECO:0000256" key="4">
    <source>
        <dbReference type="ARBA" id="ARBA00022525"/>
    </source>
</evidence>
<dbReference type="AlphaFoldDB" id="A0A8T2KGQ5"/>
<dbReference type="GO" id="GO:0005507">
    <property type="term" value="F:copper ion binding"/>
    <property type="evidence" value="ECO:0007669"/>
    <property type="project" value="InterPro"/>
</dbReference>
<dbReference type="EC" id="1.15.1.1" evidence="15"/>
<evidence type="ECO:0000259" key="17">
    <source>
        <dbReference type="Pfam" id="PF00080"/>
    </source>
</evidence>
<dbReference type="CDD" id="cd00305">
    <property type="entry name" value="Cu-Zn_Superoxide_Dismutase"/>
    <property type="match status" value="1"/>
</dbReference>
<dbReference type="PRINTS" id="PR00068">
    <property type="entry name" value="CUZNDISMTASE"/>
</dbReference>
<comment type="catalytic activity">
    <reaction evidence="15">
        <text>2 superoxide + 2 H(+) = H2O2 + O2</text>
        <dbReference type="Rhea" id="RHEA:20696"/>
        <dbReference type="ChEBI" id="CHEBI:15378"/>
        <dbReference type="ChEBI" id="CHEBI:15379"/>
        <dbReference type="ChEBI" id="CHEBI:16240"/>
        <dbReference type="ChEBI" id="CHEBI:18421"/>
        <dbReference type="EC" id="1.15.1.1"/>
    </reaction>
</comment>
<accession>A0A8T2KGQ5</accession>
<evidence type="ECO:0000256" key="12">
    <source>
        <dbReference type="ARBA" id="ARBA00023157"/>
    </source>
</evidence>
<evidence type="ECO:0000256" key="5">
    <source>
        <dbReference type="ARBA" id="ARBA00022723"/>
    </source>
</evidence>
<feature type="signal peptide" evidence="16">
    <location>
        <begin position="1"/>
        <end position="21"/>
    </location>
</feature>
<evidence type="ECO:0000256" key="8">
    <source>
        <dbReference type="ARBA" id="ARBA00022862"/>
    </source>
</evidence>
<dbReference type="PROSITE" id="PS00087">
    <property type="entry name" value="SOD_CU_ZN_1"/>
    <property type="match status" value="1"/>
</dbReference>
<sequence>MRNLCFLATIITVSMLLGAEADMGKPVEEEPLTDIQKKVNDLWVNLLHAKPFQIDNDESAYAICNVAPSSKLEPSDIQVTGQVLFKQAYPNGKLEAIFNLEGFPIDANQSLRAIHIHNYGDLTDGCNSAGPHYNPFSVNHPLHPGDFGNFRVRAAKIQKHLTNLEATIFGPYSIIGRSIVIHEQADDLGKGSNQASLENGNAGKRLACCVIGFSNKNNWEKYYQGSAGAKIVRFSRRVKNV</sequence>
<organism evidence="18 19">
    <name type="scientific">Hymenochirus boettgeri</name>
    <name type="common">Congo dwarf clawed frog</name>
    <dbReference type="NCBI Taxonomy" id="247094"/>
    <lineage>
        <taxon>Eukaryota</taxon>
        <taxon>Metazoa</taxon>
        <taxon>Chordata</taxon>
        <taxon>Craniata</taxon>
        <taxon>Vertebrata</taxon>
        <taxon>Euteleostomi</taxon>
        <taxon>Amphibia</taxon>
        <taxon>Batrachia</taxon>
        <taxon>Anura</taxon>
        <taxon>Pipoidea</taxon>
        <taxon>Pipidae</taxon>
        <taxon>Pipinae</taxon>
        <taxon>Hymenochirus</taxon>
    </lineage>
</organism>
<keyword evidence="19" id="KW-1185">Reference proteome</keyword>
<dbReference type="GO" id="GO:0005576">
    <property type="term" value="C:extracellular region"/>
    <property type="evidence" value="ECO:0007669"/>
    <property type="project" value="UniProtKB-SubCell"/>
</dbReference>
<keyword evidence="4" id="KW-0964">Secreted</keyword>
<dbReference type="OrthoDB" id="666972at2759"/>
<keyword evidence="11" id="KW-0333">Golgi apparatus</keyword>
<keyword evidence="6 16" id="KW-0732">Signal</keyword>
<dbReference type="EMBL" id="JAACNH010000001">
    <property type="protein sequence ID" value="KAG8453556.1"/>
    <property type="molecule type" value="Genomic_DNA"/>
</dbReference>
<dbReference type="InterPro" id="IPR024134">
    <property type="entry name" value="SOD_Cu/Zn_/chaperone"/>
</dbReference>
<keyword evidence="12" id="KW-1015">Disulfide bond</keyword>
<keyword evidence="9 15" id="KW-0560">Oxidoreductase</keyword>
<evidence type="ECO:0000313" key="19">
    <source>
        <dbReference type="Proteomes" id="UP000812440"/>
    </source>
</evidence>
<comment type="cofactor">
    <cofactor evidence="15">
        <name>Zn(2+)</name>
        <dbReference type="ChEBI" id="CHEBI:29105"/>
    </cofactor>
    <text evidence="15">Binds 1 zinc ion per subunit.</text>
</comment>
<evidence type="ECO:0000256" key="13">
    <source>
        <dbReference type="ARBA" id="ARBA00023180"/>
    </source>
</evidence>
<evidence type="ECO:0000256" key="7">
    <source>
        <dbReference type="ARBA" id="ARBA00022833"/>
    </source>
</evidence>
<evidence type="ECO:0000256" key="15">
    <source>
        <dbReference type="RuleBase" id="RU000393"/>
    </source>
</evidence>
<evidence type="ECO:0000256" key="6">
    <source>
        <dbReference type="ARBA" id="ARBA00022729"/>
    </source>
</evidence>
<dbReference type="GO" id="GO:0005794">
    <property type="term" value="C:Golgi apparatus"/>
    <property type="evidence" value="ECO:0007669"/>
    <property type="project" value="UniProtKB-SubCell"/>
</dbReference>
<evidence type="ECO:0000313" key="18">
    <source>
        <dbReference type="EMBL" id="KAG8453556.1"/>
    </source>
</evidence>